<dbReference type="InterPro" id="IPR011029">
    <property type="entry name" value="DEATH-like_dom_sf"/>
</dbReference>
<dbReference type="GeneID" id="119740223"/>
<reference evidence="3" key="1">
    <citation type="submission" date="2022-11" db="UniProtKB">
        <authorList>
            <consortium name="EnsemblMetazoa"/>
        </authorList>
    </citation>
    <scope>IDENTIFICATION</scope>
</reference>
<dbReference type="Gene3D" id="1.10.533.10">
    <property type="entry name" value="Death Domain, Fas"/>
    <property type="match status" value="4"/>
</dbReference>
<dbReference type="SMART" id="SM00005">
    <property type="entry name" value="DEATH"/>
    <property type="match status" value="2"/>
</dbReference>
<protein>
    <recommendedName>
        <fullName evidence="5">LRAT domain-containing protein</fullName>
    </recommendedName>
</protein>
<feature type="domain" description="Death" evidence="1">
    <location>
        <begin position="181"/>
        <end position="265"/>
    </location>
</feature>
<dbReference type="OMA" id="VWLYRKY"/>
<dbReference type="InterPro" id="IPR007053">
    <property type="entry name" value="LRAT_dom"/>
</dbReference>
<dbReference type="CDD" id="cd01670">
    <property type="entry name" value="Death"/>
    <property type="match status" value="4"/>
</dbReference>
<sequence>MASQGGSVVSDESLAKTASALRDTWPSLAEHLGFDQYECLLIRLECSGDVKEQARHMLTAWTKRYNGVDMQGFLIGALRKIGRYDLLGEHGAEIFDDPLLVPLADALGEAWQTLAFYLHLDDNQIVSIAGSFDQVHKQARRMLTVWREDYPGIDMIGQLTKALKRMGKYDLLKIIGLETVDEKSLQTLADELKGVWPEVAEHLGFDDDDCGSIRVAYPEDIKEQAWQMLKALRERHDGLVKMDELKGALKKISRYDLLKWLGEEILETTTIRKIARGLGESWPKLALYLLMDEVQCEAIMKYHSEPWQQAEEMLVLWREDFEGDNPVEHLGRALMMMDREDLAQALVPSQQLQPCGQCGNANPLKMRRYYSKDYEGFTRVIGLCCALCGQEWLSERFLFHPDVDNTRPWVKLGGVVLKEQLEVPLEKNPVFQVKDCRTKIEHFDDISHYIKVGDHITWHRPWGIWHHAVVSGLCDEVGKVKVIHWNKPNCSVSTQIVEEELDLRQQWGDTFRIDYPKEITAANTPELVIARAESRKGDIGYNLLGDNCEAFASYCKTGVAESCQLVWLYRKYTEIVEKALASLADGVWKVGYSLVRKIANDAMAGGGKKAVEAVGEAEFIEQVWKGSNWVGVGLVFAFEGRTCYWDLRQVYEKRKSGGISLKDFIETASRRVSEAIFGAGLASFIGIAGQAAGSFILPGILSPVGAFLGSVVGGTLGLIIGKPLGSIVGPHIGRAITSAMGTDDRAVERIEDLKPGDQVVFYGNLLHPRHHAIVVDRFPGAKKVQVVHNTYNQGVIEEKVDFSTSVFRLVYDERKCYPPDEVIQRARSKIGDETYRYSLVWNNCKHFARWCKLR</sequence>
<evidence type="ECO:0000259" key="1">
    <source>
        <dbReference type="PROSITE" id="PS50017"/>
    </source>
</evidence>
<feature type="domain" description="LRAT" evidence="2">
    <location>
        <begin position="456"/>
        <end position="564"/>
    </location>
</feature>
<dbReference type="PROSITE" id="PS51934">
    <property type="entry name" value="LRAT"/>
    <property type="match status" value="2"/>
</dbReference>
<dbReference type="AlphaFoldDB" id="A0A914B5L8"/>
<dbReference type="Proteomes" id="UP000887568">
    <property type="component" value="Unplaced"/>
</dbReference>
<evidence type="ECO:0008006" key="5">
    <source>
        <dbReference type="Google" id="ProtNLM"/>
    </source>
</evidence>
<feature type="domain" description="LRAT" evidence="2">
    <location>
        <begin position="760"/>
        <end position="854"/>
    </location>
</feature>
<dbReference type="GO" id="GO:0007165">
    <property type="term" value="P:signal transduction"/>
    <property type="evidence" value="ECO:0007669"/>
    <property type="project" value="InterPro"/>
</dbReference>
<evidence type="ECO:0000259" key="2">
    <source>
        <dbReference type="PROSITE" id="PS51934"/>
    </source>
</evidence>
<organism evidence="3 4">
    <name type="scientific">Patiria miniata</name>
    <name type="common">Bat star</name>
    <name type="synonym">Asterina miniata</name>
    <dbReference type="NCBI Taxonomy" id="46514"/>
    <lineage>
        <taxon>Eukaryota</taxon>
        <taxon>Metazoa</taxon>
        <taxon>Echinodermata</taxon>
        <taxon>Eleutherozoa</taxon>
        <taxon>Asterozoa</taxon>
        <taxon>Asteroidea</taxon>
        <taxon>Valvatacea</taxon>
        <taxon>Valvatida</taxon>
        <taxon>Asterinidae</taxon>
        <taxon>Patiria</taxon>
    </lineage>
</organism>
<name>A0A914B5L8_PATMI</name>
<dbReference type="RefSeq" id="XP_038071383.1">
    <property type="nucleotide sequence ID" value="XM_038215455.1"/>
</dbReference>
<dbReference type="EnsemblMetazoa" id="XM_038215455.1">
    <property type="protein sequence ID" value="XP_038071383.1"/>
    <property type="gene ID" value="LOC119740223"/>
</dbReference>
<dbReference type="Pfam" id="PF04970">
    <property type="entry name" value="LRAT"/>
    <property type="match status" value="2"/>
</dbReference>
<dbReference type="Pfam" id="PF00531">
    <property type="entry name" value="Death"/>
    <property type="match status" value="4"/>
</dbReference>
<proteinExistence type="predicted"/>
<dbReference type="SUPFAM" id="SSF47986">
    <property type="entry name" value="DEATH domain"/>
    <property type="match status" value="4"/>
</dbReference>
<feature type="domain" description="Death" evidence="1">
    <location>
        <begin position="267"/>
        <end position="350"/>
    </location>
</feature>
<feature type="domain" description="Death" evidence="1">
    <location>
        <begin position="10"/>
        <end position="87"/>
    </location>
</feature>
<dbReference type="PANTHER" id="PTHR15077">
    <property type="entry name" value="FAS-ASSOCIATING DEATH DOMAIN-CONTAINING PROTEIN FADD"/>
    <property type="match status" value="1"/>
</dbReference>
<dbReference type="InterPro" id="IPR016729">
    <property type="entry name" value="FADD"/>
</dbReference>
<feature type="domain" description="Death" evidence="1">
    <location>
        <begin position="96"/>
        <end position="179"/>
    </location>
</feature>
<evidence type="ECO:0000313" key="3">
    <source>
        <dbReference type="EnsemblMetazoa" id="XP_038071383.1"/>
    </source>
</evidence>
<dbReference type="InterPro" id="IPR000488">
    <property type="entry name" value="Death_dom"/>
</dbReference>
<dbReference type="PROSITE" id="PS50017">
    <property type="entry name" value="DEATH_DOMAIN"/>
    <property type="match status" value="4"/>
</dbReference>
<dbReference type="OrthoDB" id="421951at2759"/>
<evidence type="ECO:0000313" key="4">
    <source>
        <dbReference type="Proteomes" id="UP000887568"/>
    </source>
</evidence>
<dbReference type="Gene3D" id="3.90.1720.10">
    <property type="entry name" value="endopeptidase domain like (from Nostoc punctiforme)"/>
    <property type="match status" value="2"/>
</dbReference>
<keyword evidence="4" id="KW-1185">Reference proteome</keyword>
<accession>A0A914B5L8</accession>